<dbReference type="WBParaSite" id="ES5_v2.g4745.t1">
    <property type="protein sequence ID" value="ES5_v2.g4745.t1"/>
    <property type="gene ID" value="ES5_v2.g4745"/>
</dbReference>
<evidence type="ECO:0000313" key="1">
    <source>
        <dbReference type="Proteomes" id="UP000887579"/>
    </source>
</evidence>
<dbReference type="Proteomes" id="UP000887579">
    <property type="component" value="Unplaced"/>
</dbReference>
<protein>
    <submittedName>
        <fullName evidence="2">Ig-like domain-containing protein</fullName>
    </submittedName>
</protein>
<evidence type="ECO:0000313" key="2">
    <source>
        <dbReference type="WBParaSite" id="ES5_v2.g4745.t1"/>
    </source>
</evidence>
<reference evidence="2" key="1">
    <citation type="submission" date="2022-11" db="UniProtKB">
        <authorList>
            <consortium name="WormBaseParasite"/>
        </authorList>
    </citation>
    <scope>IDENTIFICATION</scope>
</reference>
<accession>A0AC34GNE0</accession>
<sequence>MLNFGKLFHFYFATAAFVVVAALNTGLNDSETCPNQCECYLNVVACVRKQLNEIPNNIPSTTQVLILSSNRIETIQTEIFNILSNLKQLELRDNRLTSVPVGLRQLTTLEKLDLRLNSINELKEHDLIEISHVKIVDLAKNRIRGWPTVNFQNFNDSKIISLDLANNEIDILYPNAFRMFRKLTHLRLARNKLDKIERTAFGDSVKILDLSRNRIRKIDSLNFASQSRLESLSLNRNLIDALEPGAFHGVNNLQMLNLSSNRLQFISEGLFGLTNLSKLDLSVNEFRTASEKMWAYVENLKWLSLSNNHITELTSYAFRPLGRLTHLSVSRNQLKSVSKKSFIGLSSLEELDMSFNELAVCVEDGSILQNTSLNTLTKLDFSANLIATIPANAFQGFKNLKSLDLSSNPIATIFSGAFDNLRLNELKISTSVLICDCRITWFSPWLQYTNLSSEDITAKCDHPSILRGIDVRSIENSKLLCVSHSPQSKITMQPLPLVLAQNGKDVHLHCKGYGASPLNIQWKVFESDIDRALEEDPSLRIFINHTKDDESPDNEFVYSELLLRNVTVTDQAEYQCVVKNRHGSAYSIHSTLEIHDLPQFIAFPPKDIAALAGDTVWIPCKAGGIPEPVISYQKDMENMFNAAKEKRVYVADKSDGLYLLRVNKNDEGMYSCIATNDAGQASASTRLMVFETGFTNTLLNTTAEEGTPMILFCRGSVSIPFNIHWYINGTRIKPNDNSYGITFKGASNEMLVAASSNLFNTGYYRCELRVTEKELLLQAQSAYIKIYPKNQTGNNAMYIPIHNSYPSYPPPHVIQTLTTTSTTEIIPFTPLQITTTTNNPTRPPLIIPKIETVTPTRRLSTSRGTSHRHSTSTTSSIPQEHPGFFRIIYQEFVKEYKSWSYPYQILLIFFISFSLLFLVILCYCGICLRICRKIKKRRQFRSDLRSDSFRADFNVTKHLVIQYQEDTSMSPSSTNSTSCTTYASLTPKSESEHAVESKRPISNKAALVKCI</sequence>
<name>A0AC34GNE0_9BILA</name>
<proteinExistence type="predicted"/>
<organism evidence="1 2">
    <name type="scientific">Panagrolaimus sp. ES5</name>
    <dbReference type="NCBI Taxonomy" id="591445"/>
    <lineage>
        <taxon>Eukaryota</taxon>
        <taxon>Metazoa</taxon>
        <taxon>Ecdysozoa</taxon>
        <taxon>Nematoda</taxon>
        <taxon>Chromadorea</taxon>
        <taxon>Rhabditida</taxon>
        <taxon>Tylenchina</taxon>
        <taxon>Panagrolaimomorpha</taxon>
        <taxon>Panagrolaimoidea</taxon>
        <taxon>Panagrolaimidae</taxon>
        <taxon>Panagrolaimus</taxon>
    </lineage>
</organism>